<protein>
    <submittedName>
        <fullName evidence="2">Uncharacterized protein</fullName>
    </submittedName>
</protein>
<comment type="caution">
    <text evidence="2">The sequence shown here is derived from an EMBL/GenBank/DDBJ whole genome shotgun (WGS) entry which is preliminary data.</text>
</comment>
<sequence>MVFCYSVPLASLSRFKSLRINTQCPCPPPGTETYLITAALAALSCFCQYMSLFHHKVYCSRQVKNDLYYIATILNASYFLLHYSRGGVWPSMIRIHGACGRACNAMNLTMIGCMVIEPNRPSHLSGTSKNFVSMEAPTVRNTVTRLSFSLSKT</sequence>
<name>A0AA39Q2H6_9AGAR</name>
<feature type="transmembrane region" description="Helical" evidence="1">
    <location>
        <begin position="34"/>
        <end position="55"/>
    </location>
</feature>
<evidence type="ECO:0000313" key="3">
    <source>
        <dbReference type="Proteomes" id="UP001175228"/>
    </source>
</evidence>
<dbReference type="EMBL" id="JAUEPU010000019">
    <property type="protein sequence ID" value="KAK0494920.1"/>
    <property type="molecule type" value="Genomic_DNA"/>
</dbReference>
<evidence type="ECO:0000256" key="1">
    <source>
        <dbReference type="SAM" id="Phobius"/>
    </source>
</evidence>
<keyword evidence="1" id="KW-0812">Transmembrane</keyword>
<feature type="transmembrane region" description="Helical" evidence="1">
    <location>
        <begin position="67"/>
        <end position="84"/>
    </location>
</feature>
<keyword evidence="1" id="KW-1133">Transmembrane helix</keyword>
<dbReference type="Proteomes" id="UP001175228">
    <property type="component" value="Unassembled WGS sequence"/>
</dbReference>
<keyword evidence="3" id="KW-1185">Reference proteome</keyword>
<keyword evidence="1" id="KW-0472">Membrane</keyword>
<dbReference type="AlphaFoldDB" id="A0AA39Q2H6"/>
<accession>A0AA39Q2H6</accession>
<gene>
    <name evidence="2" type="ORF">EDD18DRAFT_288352</name>
</gene>
<evidence type="ECO:0000313" key="2">
    <source>
        <dbReference type="EMBL" id="KAK0494920.1"/>
    </source>
</evidence>
<organism evidence="2 3">
    <name type="scientific">Armillaria luteobubalina</name>
    <dbReference type="NCBI Taxonomy" id="153913"/>
    <lineage>
        <taxon>Eukaryota</taxon>
        <taxon>Fungi</taxon>
        <taxon>Dikarya</taxon>
        <taxon>Basidiomycota</taxon>
        <taxon>Agaricomycotina</taxon>
        <taxon>Agaricomycetes</taxon>
        <taxon>Agaricomycetidae</taxon>
        <taxon>Agaricales</taxon>
        <taxon>Marasmiineae</taxon>
        <taxon>Physalacriaceae</taxon>
        <taxon>Armillaria</taxon>
    </lineage>
</organism>
<proteinExistence type="predicted"/>
<reference evidence="2" key="1">
    <citation type="submission" date="2023-06" db="EMBL/GenBank/DDBJ databases">
        <authorList>
            <consortium name="Lawrence Berkeley National Laboratory"/>
            <person name="Ahrendt S."/>
            <person name="Sahu N."/>
            <person name="Indic B."/>
            <person name="Wong-Bajracharya J."/>
            <person name="Merenyi Z."/>
            <person name="Ke H.-M."/>
            <person name="Monk M."/>
            <person name="Kocsube S."/>
            <person name="Drula E."/>
            <person name="Lipzen A."/>
            <person name="Balint B."/>
            <person name="Henrissat B."/>
            <person name="Andreopoulos B."/>
            <person name="Martin F.M."/>
            <person name="Harder C.B."/>
            <person name="Rigling D."/>
            <person name="Ford K.L."/>
            <person name="Foster G.D."/>
            <person name="Pangilinan J."/>
            <person name="Papanicolaou A."/>
            <person name="Barry K."/>
            <person name="LaButti K."/>
            <person name="Viragh M."/>
            <person name="Koriabine M."/>
            <person name="Yan M."/>
            <person name="Riley R."/>
            <person name="Champramary S."/>
            <person name="Plett K.L."/>
            <person name="Tsai I.J."/>
            <person name="Slot J."/>
            <person name="Sipos G."/>
            <person name="Plett J."/>
            <person name="Nagy L.G."/>
            <person name="Grigoriev I.V."/>
        </authorList>
    </citation>
    <scope>NUCLEOTIDE SEQUENCE</scope>
    <source>
        <strain evidence="2">HWK02</strain>
    </source>
</reference>